<dbReference type="Proteomes" id="UP000248311">
    <property type="component" value="Unassembled WGS sequence"/>
</dbReference>
<accession>A0A318T3G9</accession>
<dbReference type="RefSeq" id="WP_146227548.1">
    <property type="nucleotide sequence ID" value="NZ_QJTE01000011.1"/>
</dbReference>
<feature type="domain" description="DUF1937" evidence="1">
    <location>
        <begin position="45"/>
        <end position="160"/>
    </location>
</feature>
<dbReference type="AlphaFoldDB" id="A0A318T3G9"/>
<name>A0A318T3G9_9RHOB</name>
<evidence type="ECO:0000313" key="2">
    <source>
        <dbReference type="EMBL" id="PYE80831.1"/>
    </source>
</evidence>
<proteinExistence type="predicted"/>
<dbReference type="OrthoDB" id="7857621at2"/>
<evidence type="ECO:0000259" key="1">
    <source>
        <dbReference type="Pfam" id="PF09152"/>
    </source>
</evidence>
<protein>
    <submittedName>
        <fullName evidence="2">Uncharacterized protein DUF1937</fullName>
    </submittedName>
</protein>
<keyword evidence="3" id="KW-1185">Reference proteome</keyword>
<dbReference type="Gene3D" id="3.40.50.10400">
    <property type="entry name" value="Hypothetical protein PA1492"/>
    <property type="match status" value="1"/>
</dbReference>
<comment type="caution">
    <text evidence="2">The sequence shown here is derived from an EMBL/GenBank/DDBJ whole genome shotgun (WGS) entry which is preliminary data.</text>
</comment>
<gene>
    <name evidence="2" type="ORF">DFP88_11141</name>
</gene>
<evidence type="ECO:0000313" key="3">
    <source>
        <dbReference type="Proteomes" id="UP000248311"/>
    </source>
</evidence>
<dbReference type="InterPro" id="IPR015235">
    <property type="entry name" value="DUF1937"/>
</dbReference>
<dbReference type="Pfam" id="PF09152">
    <property type="entry name" value="DUF1937"/>
    <property type="match status" value="1"/>
</dbReference>
<reference evidence="2 3" key="1">
    <citation type="submission" date="2018-06" db="EMBL/GenBank/DDBJ databases">
        <title>Genomic Encyclopedia of Type Strains, Phase III (KMG-III): the genomes of soil and plant-associated and newly described type strains.</title>
        <authorList>
            <person name="Whitman W."/>
        </authorList>
    </citation>
    <scope>NUCLEOTIDE SEQUENCE [LARGE SCALE GENOMIC DNA]</scope>
    <source>
        <strain evidence="2 3">CECT 9025</strain>
    </source>
</reference>
<organism evidence="2 3">
    <name type="scientific">Pseudoroseicyclus aestuarii</name>
    <dbReference type="NCBI Taxonomy" id="1795041"/>
    <lineage>
        <taxon>Bacteria</taxon>
        <taxon>Pseudomonadati</taxon>
        <taxon>Pseudomonadota</taxon>
        <taxon>Alphaproteobacteria</taxon>
        <taxon>Rhodobacterales</taxon>
        <taxon>Paracoccaceae</taxon>
        <taxon>Pseudoroseicyclus</taxon>
    </lineage>
</organism>
<dbReference type="EMBL" id="QJTE01000011">
    <property type="protein sequence ID" value="PYE80831.1"/>
    <property type="molecule type" value="Genomic_DNA"/>
</dbReference>
<dbReference type="SUPFAM" id="SSF52309">
    <property type="entry name" value="N-(deoxy)ribosyltransferase-like"/>
    <property type="match status" value="1"/>
</dbReference>
<sequence length="168" mass="18802">MNMHHRLPPEPDWTQLCARYEGSGLLRRDVDVDTAAKLALGCLGYLSVPCYTCTFAAPKTNFAARHELETAAMAAAIWSRVFARHGARIVSPVVRLDGTWAANDLRDRSLLYPSPGQGRSAFLLRRCDLVVVPPIDGWRESVGVWRDACWALERNMRVLLIQPNEEGL</sequence>